<proteinExistence type="inferred from homology"/>
<dbReference type="GO" id="GO:0008168">
    <property type="term" value="F:methyltransferase activity"/>
    <property type="evidence" value="ECO:0007669"/>
    <property type="project" value="UniProtKB-KW"/>
</dbReference>
<dbReference type="PANTHER" id="PTHR43591:SF10">
    <property type="entry name" value="ABC TRANSMEMBRANE TYPE-1 DOMAIN-CONTAINING PROTEIN-RELATED"/>
    <property type="match status" value="1"/>
</dbReference>
<sequence>MNEDTAIQDAIPWDPELVDRDEDDIDSAFDEQSTLRSTASLSDSIMEYRHLHGRTYQQSSSTTYWGPNDPQQIEGLDLTHHWMTLLLDDKLYLAPIGPSPQRILDVGTGTGIWAIDLADALPSAEVIGTDISPIQPSWVPPNCRFLIEDAQLDWGWRPDYFDFVHVRHLTGCIDDWGKLYSQAFSRLKPGGYFEHCDYDIQTRSDTGLVGPDHVYTRWSEVLFEASAANGRGFECPAHGGKMRELMTETGFVDVVHRTWKVPIGAWPQDRRMKQMGLFTFEFLDSSLEGFALYLLKEVMGWEYHEVHELVTTMKKALRKSSLMPYFVL</sequence>
<dbReference type="Gene3D" id="3.40.50.150">
    <property type="entry name" value="Vaccinia Virus protein VP39"/>
    <property type="match status" value="1"/>
</dbReference>
<dbReference type="GO" id="GO:0032259">
    <property type="term" value="P:methylation"/>
    <property type="evidence" value="ECO:0007669"/>
    <property type="project" value="UniProtKB-KW"/>
</dbReference>
<organism evidence="2 3">
    <name type="scientific">Cephalotrichum gorgonifer</name>
    <dbReference type="NCBI Taxonomy" id="2041049"/>
    <lineage>
        <taxon>Eukaryota</taxon>
        <taxon>Fungi</taxon>
        <taxon>Dikarya</taxon>
        <taxon>Ascomycota</taxon>
        <taxon>Pezizomycotina</taxon>
        <taxon>Sordariomycetes</taxon>
        <taxon>Hypocreomycetidae</taxon>
        <taxon>Microascales</taxon>
        <taxon>Microascaceae</taxon>
        <taxon>Cephalotrichum</taxon>
    </lineage>
</organism>
<keyword evidence="2" id="KW-0489">Methyltransferase</keyword>
<evidence type="ECO:0000256" key="1">
    <source>
        <dbReference type="ARBA" id="ARBA00038158"/>
    </source>
</evidence>
<dbReference type="AlphaFoldDB" id="A0AAE8N2A7"/>
<keyword evidence="3" id="KW-1185">Reference proteome</keyword>
<accession>A0AAE8N2A7</accession>
<reference evidence="2" key="1">
    <citation type="submission" date="2018-03" db="EMBL/GenBank/DDBJ databases">
        <authorList>
            <person name="Guldener U."/>
        </authorList>
    </citation>
    <scope>NUCLEOTIDE SEQUENCE</scope>
</reference>
<dbReference type="Pfam" id="PF13489">
    <property type="entry name" value="Methyltransf_23"/>
    <property type="match status" value="1"/>
</dbReference>
<name>A0AAE8N2A7_9PEZI</name>
<dbReference type="EMBL" id="ONZQ02000012">
    <property type="protein sequence ID" value="SPO05111.1"/>
    <property type="molecule type" value="Genomic_DNA"/>
</dbReference>
<dbReference type="InterPro" id="IPR029063">
    <property type="entry name" value="SAM-dependent_MTases_sf"/>
</dbReference>
<dbReference type="Proteomes" id="UP001187682">
    <property type="component" value="Unassembled WGS sequence"/>
</dbReference>
<evidence type="ECO:0000313" key="2">
    <source>
        <dbReference type="EMBL" id="SPO05111.1"/>
    </source>
</evidence>
<evidence type="ECO:0000313" key="3">
    <source>
        <dbReference type="Proteomes" id="UP001187682"/>
    </source>
</evidence>
<gene>
    <name evidence="2" type="ORF">DNG_07796</name>
</gene>
<dbReference type="CDD" id="cd02440">
    <property type="entry name" value="AdoMet_MTases"/>
    <property type="match status" value="1"/>
</dbReference>
<protein>
    <submittedName>
        <fullName evidence="2">Related to methyltransferase</fullName>
    </submittedName>
</protein>
<keyword evidence="2" id="KW-0808">Transferase</keyword>
<dbReference type="SUPFAM" id="SSF53335">
    <property type="entry name" value="S-adenosyl-L-methionine-dependent methyltransferases"/>
    <property type="match status" value="1"/>
</dbReference>
<comment type="similarity">
    <text evidence="1">Belongs to the methyltransferase superfamily. LaeA methyltransferase family.</text>
</comment>
<dbReference type="PANTHER" id="PTHR43591">
    <property type="entry name" value="METHYLTRANSFERASE"/>
    <property type="match status" value="1"/>
</dbReference>
<comment type="caution">
    <text evidence="2">The sequence shown here is derived from an EMBL/GenBank/DDBJ whole genome shotgun (WGS) entry which is preliminary data.</text>
</comment>